<proteinExistence type="predicted"/>
<reference evidence="1" key="1">
    <citation type="journal article" date="2022" name="bioRxiv">
        <title>Sequencing and chromosome-scale assembly of the giantPleurodeles waltlgenome.</title>
        <authorList>
            <person name="Brown T."/>
            <person name="Elewa A."/>
            <person name="Iarovenko S."/>
            <person name="Subramanian E."/>
            <person name="Araus A.J."/>
            <person name="Petzold A."/>
            <person name="Susuki M."/>
            <person name="Suzuki K.-i.T."/>
            <person name="Hayashi T."/>
            <person name="Toyoda A."/>
            <person name="Oliveira C."/>
            <person name="Osipova E."/>
            <person name="Leigh N.D."/>
            <person name="Simon A."/>
            <person name="Yun M.H."/>
        </authorList>
    </citation>
    <scope>NUCLEOTIDE SEQUENCE</scope>
    <source>
        <strain evidence="1">20211129_DDA</strain>
        <tissue evidence="1">Liver</tissue>
    </source>
</reference>
<dbReference type="AlphaFoldDB" id="A0AAV7U8S7"/>
<protein>
    <submittedName>
        <fullName evidence="1">Uncharacterized protein</fullName>
    </submittedName>
</protein>
<gene>
    <name evidence="1" type="ORF">NDU88_001542</name>
</gene>
<dbReference type="EMBL" id="JANPWB010000005">
    <property type="protein sequence ID" value="KAJ1184739.1"/>
    <property type="molecule type" value="Genomic_DNA"/>
</dbReference>
<dbReference type="Proteomes" id="UP001066276">
    <property type="component" value="Chromosome 3_1"/>
</dbReference>
<keyword evidence="2" id="KW-1185">Reference proteome</keyword>
<name>A0AAV7U8S7_PLEWA</name>
<accession>A0AAV7U8S7</accession>
<comment type="caution">
    <text evidence="1">The sequence shown here is derived from an EMBL/GenBank/DDBJ whole genome shotgun (WGS) entry which is preliminary data.</text>
</comment>
<evidence type="ECO:0000313" key="1">
    <source>
        <dbReference type="EMBL" id="KAJ1184739.1"/>
    </source>
</evidence>
<sequence>MVPVRQVVCRMEIVFSSPVAHRDDEMRLGMTRGCDMYRGHGKMMECLLGSKWRYSKLSRGNQVQKVAEKPEDLQYKGNIGAIEHLSIIPESESS</sequence>
<organism evidence="1 2">
    <name type="scientific">Pleurodeles waltl</name>
    <name type="common">Iberian ribbed newt</name>
    <dbReference type="NCBI Taxonomy" id="8319"/>
    <lineage>
        <taxon>Eukaryota</taxon>
        <taxon>Metazoa</taxon>
        <taxon>Chordata</taxon>
        <taxon>Craniata</taxon>
        <taxon>Vertebrata</taxon>
        <taxon>Euteleostomi</taxon>
        <taxon>Amphibia</taxon>
        <taxon>Batrachia</taxon>
        <taxon>Caudata</taxon>
        <taxon>Salamandroidea</taxon>
        <taxon>Salamandridae</taxon>
        <taxon>Pleurodelinae</taxon>
        <taxon>Pleurodeles</taxon>
    </lineage>
</organism>
<evidence type="ECO:0000313" key="2">
    <source>
        <dbReference type="Proteomes" id="UP001066276"/>
    </source>
</evidence>